<protein>
    <recommendedName>
        <fullName evidence="3">Secretion system C-terminal sorting domain-containing protein</fullName>
    </recommendedName>
</protein>
<evidence type="ECO:0000256" key="1">
    <source>
        <dbReference type="ARBA" id="ARBA00022729"/>
    </source>
</evidence>
<dbReference type="RefSeq" id="WP_034975056.1">
    <property type="nucleotide sequence ID" value="NZ_FOFI01000003.1"/>
</dbReference>
<dbReference type="Pfam" id="PF18962">
    <property type="entry name" value="Por_Secre_tail"/>
    <property type="match status" value="1"/>
</dbReference>
<dbReference type="InterPro" id="IPR026444">
    <property type="entry name" value="Secre_tail"/>
</dbReference>
<dbReference type="Proteomes" id="UP000028623">
    <property type="component" value="Unassembled WGS sequence"/>
</dbReference>
<dbReference type="NCBIfam" id="TIGR04183">
    <property type="entry name" value="Por_Secre_tail"/>
    <property type="match status" value="1"/>
</dbReference>
<reference evidence="4 5" key="1">
    <citation type="submission" date="2014-07" db="EMBL/GenBank/DDBJ databases">
        <title>Epilithonimonas lactis LMG 22401 Genome.</title>
        <authorList>
            <person name="Pipes S.E."/>
            <person name="Stropko S.J."/>
        </authorList>
    </citation>
    <scope>NUCLEOTIDE SEQUENCE [LARGE SCALE GENOMIC DNA]</scope>
    <source>
        <strain evidence="4 5">LMG 24401</strain>
    </source>
</reference>
<feature type="domain" description="Secretion system C-terminal sorting" evidence="3">
    <location>
        <begin position="183"/>
        <end position="250"/>
    </location>
</feature>
<name>A0A085BHA0_9FLAO</name>
<keyword evidence="5" id="KW-1185">Reference proteome</keyword>
<accession>A0A085BHA0</accession>
<keyword evidence="1 2" id="KW-0732">Signal</keyword>
<feature type="chain" id="PRO_5001787058" description="Secretion system C-terminal sorting domain-containing protein" evidence="2">
    <location>
        <begin position="23"/>
        <end position="252"/>
    </location>
</feature>
<dbReference type="AlphaFoldDB" id="A0A085BHA0"/>
<feature type="signal peptide" evidence="2">
    <location>
        <begin position="1"/>
        <end position="22"/>
    </location>
</feature>
<dbReference type="EMBL" id="JPLY01000003">
    <property type="protein sequence ID" value="KFC21845.1"/>
    <property type="molecule type" value="Genomic_DNA"/>
</dbReference>
<evidence type="ECO:0000256" key="2">
    <source>
        <dbReference type="SAM" id="SignalP"/>
    </source>
</evidence>
<evidence type="ECO:0000313" key="5">
    <source>
        <dbReference type="Proteomes" id="UP000028623"/>
    </source>
</evidence>
<dbReference type="Gene3D" id="2.60.120.260">
    <property type="entry name" value="Galactose-binding domain-like"/>
    <property type="match status" value="1"/>
</dbReference>
<gene>
    <name evidence="4" type="ORF">IO89_07605</name>
</gene>
<dbReference type="STRING" id="421072.SAMN04488097_2134"/>
<organism evidence="4 5">
    <name type="scientific">Epilithonimonas lactis</name>
    <dbReference type="NCBI Taxonomy" id="421072"/>
    <lineage>
        <taxon>Bacteria</taxon>
        <taxon>Pseudomonadati</taxon>
        <taxon>Bacteroidota</taxon>
        <taxon>Flavobacteriia</taxon>
        <taxon>Flavobacteriales</taxon>
        <taxon>Weeksellaceae</taxon>
        <taxon>Chryseobacterium group</taxon>
        <taxon>Epilithonimonas</taxon>
    </lineage>
</organism>
<sequence>MKKKLLFASLIASIFSSAQINANEGFENTTYPAFTNVSFFRSSVISACVGSYTLNREFWSGGTAGSTTYSSTASNGGKLNLSFQYKTHIYSGGSVNGTMKLEYSVDGGQTFQTLETVTLNSVASCKTWSGSIPQGSIPANADFKFRVSGQWLSGDYWLLLDDFKISQESVLSITDVTKKESRIYPNPFTDVIYIDKAETVRSITVSDFSGKNIKTINNVSKEIKLSELKKGNYILTIDYKDGSKNHSKVIKK</sequence>
<proteinExistence type="predicted"/>
<evidence type="ECO:0000313" key="4">
    <source>
        <dbReference type="EMBL" id="KFC21845.1"/>
    </source>
</evidence>
<dbReference type="OrthoDB" id="869215at2"/>
<evidence type="ECO:0000259" key="3">
    <source>
        <dbReference type="Pfam" id="PF18962"/>
    </source>
</evidence>
<comment type="caution">
    <text evidence="4">The sequence shown here is derived from an EMBL/GenBank/DDBJ whole genome shotgun (WGS) entry which is preliminary data.</text>
</comment>